<gene>
    <name evidence="1" type="ORF">SAY87_027240</name>
</gene>
<reference evidence="1 2" key="1">
    <citation type="journal article" date="2023" name="Hortic Res">
        <title>Pangenome of water caltrop reveals structural variations and asymmetric subgenome divergence after allopolyploidization.</title>
        <authorList>
            <person name="Zhang X."/>
            <person name="Chen Y."/>
            <person name="Wang L."/>
            <person name="Yuan Y."/>
            <person name="Fang M."/>
            <person name="Shi L."/>
            <person name="Lu R."/>
            <person name="Comes H.P."/>
            <person name="Ma Y."/>
            <person name="Chen Y."/>
            <person name="Huang G."/>
            <person name="Zhou Y."/>
            <person name="Zheng Z."/>
            <person name="Qiu Y."/>
        </authorList>
    </citation>
    <scope>NUCLEOTIDE SEQUENCE [LARGE SCALE GENOMIC DNA]</scope>
    <source>
        <tissue evidence="1">Roots</tissue>
    </source>
</reference>
<sequence>MEMMDGMRSYRGAAVARAKVRLHMPLGEEKAKILTWLVLRDIMKEISVLQLLDITEMPAINIDISGSSSGSMTMEYGEDPLNFKS</sequence>
<accession>A0AAN7GRH0</accession>
<proteinExistence type="predicted"/>
<dbReference type="Proteomes" id="UP001345219">
    <property type="component" value="Chromosome 21"/>
</dbReference>
<evidence type="ECO:0000313" key="2">
    <source>
        <dbReference type="Proteomes" id="UP001345219"/>
    </source>
</evidence>
<protein>
    <submittedName>
        <fullName evidence="1">Uncharacterized protein</fullName>
    </submittedName>
</protein>
<evidence type="ECO:0000313" key="1">
    <source>
        <dbReference type="EMBL" id="KAK4749791.1"/>
    </source>
</evidence>
<keyword evidence="2" id="KW-1185">Reference proteome</keyword>
<dbReference type="EMBL" id="JAXIOK010000018">
    <property type="protein sequence ID" value="KAK4749791.1"/>
    <property type="molecule type" value="Genomic_DNA"/>
</dbReference>
<name>A0AAN7GRH0_9MYRT</name>
<dbReference type="AlphaFoldDB" id="A0AAN7GRH0"/>
<organism evidence="1 2">
    <name type="scientific">Trapa incisa</name>
    <dbReference type="NCBI Taxonomy" id="236973"/>
    <lineage>
        <taxon>Eukaryota</taxon>
        <taxon>Viridiplantae</taxon>
        <taxon>Streptophyta</taxon>
        <taxon>Embryophyta</taxon>
        <taxon>Tracheophyta</taxon>
        <taxon>Spermatophyta</taxon>
        <taxon>Magnoliopsida</taxon>
        <taxon>eudicotyledons</taxon>
        <taxon>Gunneridae</taxon>
        <taxon>Pentapetalae</taxon>
        <taxon>rosids</taxon>
        <taxon>malvids</taxon>
        <taxon>Myrtales</taxon>
        <taxon>Lythraceae</taxon>
        <taxon>Trapa</taxon>
    </lineage>
</organism>
<comment type="caution">
    <text evidence="1">The sequence shown here is derived from an EMBL/GenBank/DDBJ whole genome shotgun (WGS) entry which is preliminary data.</text>
</comment>